<name>A0AAW0AMS8_9AGAR</name>
<proteinExistence type="predicted"/>
<comment type="caution">
    <text evidence="1">The sequence shown here is derived from an EMBL/GenBank/DDBJ whole genome shotgun (WGS) entry which is preliminary data.</text>
</comment>
<organism evidence="1 2">
    <name type="scientific">Favolaschia claudopus</name>
    <dbReference type="NCBI Taxonomy" id="2862362"/>
    <lineage>
        <taxon>Eukaryota</taxon>
        <taxon>Fungi</taxon>
        <taxon>Dikarya</taxon>
        <taxon>Basidiomycota</taxon>
        <taxon>Agaricomycotina</taxon>
        <taxon>Agaricomycetes</taxon>
        <taxon>Agaricomycetidae</taxon>
        <taxon>Agaricales</taxon>
        <taxon>Marasmiineae</taxon>
        <taxon>Mycenaceae</taxon>
        <taxon>Favolaschia</taxon>
    </lineage>
</organism>
<sequence length="110" mass="12431">FVQMLDAVRVGTLSPPRTITMFQHLKHPVVYKDGVEPTELFPTCKAVNNSNYDRLLKLAGTKQIYEALDGGTEPDVDRRTRLLGDLFASEKLVLRLQAHAGLLHSVFRKR</sequence>
<gene>
    <name evidence="1" type="ORF">R3P38DRAFT_2544993</name>
</gene>
<keyword evidence="2" id="KW-1185">Reference proteome</keyword>
<reference evidence="1 2" key="1">
    <citation type="journal article" date="2024" name="J Genomics">
        <title>Draft genome sequencing and assembly of Favolaschia claudopus CIRM-BRFM 2984 isolated from oak limbs.</title>
        <authorList>
            <person name="Navarro D."/>
            <person name="Drula E."/>
            <person name="Chaduli D."/>
            <person name="Cazenave R."/>
            <person name="Ahrendt S."/>
            <person name="Wang J."/>
            <person name="Lipzen A."/>
            <person name="Daum C."/>
            <person name="Barry K."/>
            <person name="Grigoriev I.V."/>
            <person name="Favel A."/>
            <person name="Rosso M.N."/>
            <person name="Martin F."/>
        </authorList>
    </citation>
    <scope>NUCLEOTIDE SEQUENCE [LARGE SCALE GENOMIC DNA]</scope>
    <source>
        <strain evidence="1 2">CIRM-BRFM 2984</strain>
    </source>
</reference>
<evidence type="ECO:0000313" key="2">
    <source>
        <dbReference type="Proteomes" id="UP001362999"/>
    </source>
</evidence>
<dbReference type="Proteomes" id="UP001362999">
    <property type="component" value="Unassembled WGS sequence"/>
</dbReference>
<accession>A0AAW0AMS8</accession>
<feature type="non-terminal residue" evidence="1">
    <location>
        <position position="1"/>
    </location>
</feature>
<dbReference type="EMBL" id="JAWWNJ010000057">
    <property type="protein sequence ID" value="KAK7014177.1"/>
    <property type="molecule type" value="Genomic_DNA"/>
</dbReference>
<dbReference type="AlphaFoldDB" id="A0AAW0AMS8"/>
<protein>
    <submittedName>
        <fullName evidence="1">Uncharacterized protein</fullName>
    </submittedName>
</protein>
<evidence type="ECO:0000313" key="1">
    <source>
        <dbReference type="EMBL" id="KAK7014177.1"/>
    </source>
</evidence>